<comment type="caution">
    <text evidence="2">The sequence shown here is derived from an EMBL/GenBank/DDBJ whole genome shotgun (WGS) entry which is preliminary data.</text>
</comment>
<feature type="region of interest" description="Disordered" evidence="1">
    <location>
        <begin position="108"/>
        <end position="198"/>
    </location>
</feature>
<sequence>MAPRHYIGAVVDLYTRHASSRHLLSRSVPSKSLIATVVVVSNNSPASEKSQIEEVTPERKQSDWLRKNSNVLWSWHIEEDDLKAQFAVSPKSRTFSIGSVSTVEHGRCPLDRRSNASPLSQHKITDNDLPRINSFAPDLRIRTPFEHQTTPTKNVTRTRALSTPSVRRSSSSFEEAAKRKQSLPVPASIEEDFKEVDI</sequence>
<keyword evidence="3" id="KW-1185">Reference proteome</keyword>
<name>A0AA38X8P3_9EURO</name>
<gene>
    <name evidence="2" type="ORF">H2200_006697</name>
</gene>
<reference evidence="2" key="1">
    <citation type="submission" date="2022-10" db="EMBL/GenBank/DDBJ databases">
        <title>Culturing micro-colonial fungi from biological soil crusts in the Mojave desert and describing Neophaeococcomyces mojavensis, and introducing the new genera and species Taxawa tesnikishii.</title>
        <authorList>
            <person name="Kurbessoian T."/>
            <person name="Stajich J.E."/>
        </authorList>
    </citation>
    <scope>NUCLEOTIDE SEQUENCE</scope>
    <source>
        <strain evidence="2">TK_41</strain>
    </source>
</reference>
<evidence type="ECO:0000256" key="1">
    <source>
        <dbReference type="SAM" id="MobiDB-lite"/>
    </source>
</evidence>
<dbReference type="AlphaFoldDB" id="A0AA38X8P3"/>
<feature type="compositionally biased region" description="Polar residues" evidence="1">
    <location>
        <begin position="146"/>
        <end position="161"/>
    </location>
</feature>
<feature type="compositionally biased region" description="Low complexity" evidence="1">
    <location>
        <begin position="162"/>
        <end position="172"/>
    </location>
</feature>
<proteinExistence type="predicted"/>
<evidence type="ECO:0000313" key="2">
    <source>
        <dbReference type="EMBL" id="KAJ9608926.1"/>
    </source>
</evidence>
<dbReference type="EMBL" id="JAPDRK010000009">
    <property type="protein sequence ID" value="KAJ9608926.1"/>
    <property type="molecule type" value="Genomic_DNA"/>
</dbReference>
<organism evidence="2 3">
    <name type="scientific">Cladophialophora chaetospira</name>
    <dbReference type="NCBI Taxonomy" id="386627"/>
    <lineage>
        <taxon>Eukaryota</taxon>
        <taxon>Fungi</taxon>
        <taxon>Dikarya</taxon>
        <taxon>Ascomycota</taxon>
        <taxon>Pezizomycotina</taxon>
        <taxon>Eurotiomycetes</taxon>
        <taxon>Chaetothyriomycetidae</taxon>
        <taxon>Chaetothyriales</taxon>
        <taxon>Herpotrichiellaceae</taxon>
        <taxon>Cladophialophora</taxon>
    </lineage>
</organism>
<evidence type="ECO:0000313" key="3">
    <source>
        <dbReference type="Proteomes" id="UP001172673"/>
    </source>
</evidence>
<feature type="compositionally biased region" description="Acidic residues" evidence="1">
    <location>
        <begin position="189"/>
        <end position="198"/>
    </location>
</feature>
<accession>A0AA38X8P3</accession>
<dbReference type="Proteomes" id="UP001172673">
    <property type="component" value="Unassembled WGS sequence"/>
</dbReference>
<protein>
    <submittedName>
        <fullName evidence="2">Uncharacterized protein</fullName>
    </submittedName>
</protein>